<keyword evidence="3" id="KW-1185">Reference proteome</keyword>
<dbReference type="Gene3D" id="3.10.450.40">
    <property type="match status" value="1"/>
</dbReference>
<dbReference type="EMBL" id="FP929003">
    <property type="protein sequence ID" value="CBK41706.1"/>
    <property type="molecule type" value="Genomic_DNA"/>
</dbReference>
<proteinExistence type="predicted"/>
<dbReference type="Proteomes" id="UP000001660">
    <property type="component" value="Chromosome"/>
</dbReference>
<accession>D8PEP7</accession>
<dbReference type="OrthoDB" id="271327at2"/>
<dbReference type="SUPFAM" id="SSF160719">
    <property type="entry name" value="gpW/gp25-like"/>
    <property type="match status" value="1"/>
</dbReference>
<feature type="domain" description="IraD/Gp25-like" evidence="1">
    <location>
        <begin position="154"/>
        <end position="254"/>
    </location>
</feature>
<evidence type="ECO:0000313" key="3">
    <source>
        <dbReference type="Proteomes" id="UP000001660"/>
    </source>
</evidence>
<reference evidence="2 3" key="1">
    <citation type="journal article" date="2010" name="Proc. Natl. Acad. Sci. U.S.A.">
        <title>A Nitrospira metagenome illuminates the physiology and evolution of globally important nitrite-oxidizing bacteria.</title>
        <authorList>
            <person name="Lucker S."/>
            <person name="Wagner M."/>
            <person name="Maixner F."/>
            <person name="Pelletier E."/>
            <person name="Koch H."/>
            <person name="Vacherie B."/>
            <person name="Rattei T."/>
            <person name="Sinninghe Damste J."/>
            <person name="Spieck E."/>
            <person name="Le Paslier D."/>
            <person name="Daims H."/>
        </authorList>
    </citation>
    <scope>NUCLEOTIDE SEQUENCE [LARGE SCALE GENOMIC DNA]</scope>
</reference>
<organism evidence="2 3">
    <name type="scientific">Nitrospira defluvii</name>
    <dbReference type="NCBI Taxonomy" id="330214"/>
    <lineage>
        <taxon>Bacteria</taxon>
        <taxon>Pseudomonadati</taxon>
        <taxon>Nitrospirota</taxon>
        <taxon>Nitrospiria</taxon>
        <taxon>Nitrospirales</taxon>
        <taxon>Nitrospiraceae</taxon>
        <taxon>Nitrospira</taxon>
    </lineage>
</organism>
<sequence length="278" mass="31693">MAVTANDRNLNASLLDRLLDDDPRAGDPYLDTLDLKDPAKLTLRLRRPQDSVTRFLRDQLGQEERGFVDREGPVANDLLLALTEGLNRIIRGPLLYERKRFEGVKLSPDTVRLMEDSRKTSRVALLNRMLLDEIFSDELHKMRKPAPSSANIRELKKSISRDIEALLNTRREFLDGTPPEYKEVNNSLLMFGLPDFTSYSLLNPEHRKLIRRSVEEALTKFEPRLKSVQVSLESPRKFDAALHFRIDALLRLDPAPEPVTFDAALQLGTSSYSVRGEG</sequence>
<dbReference type="PANTHER" id="PTHR38595">
    <property type="entry name" value="CYTOPLASMIC PROTEIN-RELATED"/>
    <property type="match status" value="1"/>
</dbReference>
<dbReference type="eggNOG" id="COG3518">
    <property type="taxonomic scope" value="Bacteria"/>
</dbReference>
<dbReference type="STRING" id="330214.NIDE1982"/>
<name>D8PEP7_9BACT</name>
<evidence type="ECO:0000313" key="2">
    <source>
        <dbReference type="EMBL" id="CBK41706.1"/>
    </source>
</evidence>
<dbReference type="KEGG" id="nde:NIDE1982"/>
<protein>
    <recommendedName>
        <fullName evidence="1">IraD/Gp25-like domain-containing protein</fullName>
    </recommendedName>
</protein>
<dbReference type="InterPro" id="IPR007048">
    <property type="entry name" value="IraD/Gp25-like"/>
</dbReference>
<dbReference type="NCBIfam" id="TIGR03357">
    <property type="entry name" value="VI_zyme"/>
    <property type="match status" value="1"/>
</dbReference>
<gene>
    <name evidence="2" type="ORF">NIDE1982</name>
</gene>
<dbReference type="HOGENOM" id="CLU_999978_0_0_0"/>
<dbReference type="InterPro" id="IPR017737">
    <property type="entry name" value="TssE1-like"/>
</dbReference>
<dbReference type="InterPro" id="IPR053176">
    <property type="entry name" value="T6SS_TssE1-like"/>
</dbReference>
<dbReference type="Pfam" id="PF04965">
    <property type="entry name" value="GPW_gp25"/>
    <property type="match status" value="1"/>
</dbReference>
<dbReference type="PANTHER" id="PTHR38595:SF1">
    <property type="entry name" value="TYPE VI SECRETION SYSTEM COMPONENT TSSE1"/>
    <property type="match status" value="1"/>
</dbReference>
<evidence type="ECO:0000259" key="1">
    <source>
        <dbReference type="Pfam" id="PF04965"/>
    </source>
</evidence>
<dbReference type="AlphaFoldDB" id="D8PEP7"/>